<evidence type="ECO:0000256" key="3">
    <source>
        <dbReference type="ARBA" id="ARBA00022840"/>
    </source>
</evidence>
<dbReference type="PANTHER" id="PTHR42939:SF1">
    <property type="entry name" value="ABC TRANSPORTER ATP-BINDING PROTEIN ALBC-RELATED"/>
    <property type="match status" value="1"/>
</dbReference>
<dbReference type="SMART" id="SM00382">
    <property type="entry name" value="AAA"/>
    <property type="match status" value="1"/>
</dbReference>
<feature type="domain" description="ABC transporter" evidence="4">
    <location>
        <begin position="2"/>
        <end position="227"/>
    </location>
</feature>
<dbReference type="PROSITE" id="PS50893">
    <property type="entry name" value="ABC_TRANSPORTER_2"/>
    <property type="match status" value="1"/>
</dbReference>
<keyword evidence="1" id="KW-0813">Transport</keyword>
<gene>
    <name evidence="5" type="ORF">SAMN05518684_11368</name>
</gene>
<reference evidence="6" key="1">
    <citation type="submission" date="2016-10" db="EMBL/GenBank/DDBJ databases">
        <authorList>
            <person name="Varghese N."/>
            <person name="Submissions S."/>
        </authorList>
    </citation>
    <scope>NUCLEOTIDE SEQUENCE [LARGE SCALE GENOMIC DNA]</scope>
    <source>
        <strain evidence="6">S9</strain>
    </source>
</reference>
<dbReference type="InterPro" id="IPR051782">
    <property type="entry name" value="ABC_Transporter_VariousFunc"/>
</dbReference>
<dbReference type="Gene3D" id="3.40.50.300">
    <property type="entry name" value="P-loop containing nucleotide triphosphate hydrolases"/>
    <property type="match status" value="1"/>
</dbReference>
<name>A0A1H9VYX1_9BACI</name>
<dbReference type="RefSeq" id="WP_245733140.1">
    <property type="nucleotide sequence ID" value="NZ_FOGT01000013.1"/>
</dbReference>
<sequence>MILAETVNKQFDDLQAVRNLSLTVRKGSIYGLLGSNGAGKSTFLKIVAGVYKPDNGEVTINGMPVYESPDTKQTVLFISDYPYFFNLASLNDMAKFYSGVYERWNEKRYNQLAKHFRMNPKKRLNRLSKGMQRQAAFILTLSAMPDVMILDEPFDGLDPVIRQQMKNLIMQDVADRGLTLIVSSHNLREMEDFCDYVGILHEGSLLFERDIDELRSDVHKLQLAFKSVPDKDQFVKDLDVIHYEVKGSMMFLIVRGEKDDILSKVKKFQPAVVDLLPLTLEEIFIYELGGAGYEINNIIVE</sequence>
<dbReference type="InterPro" id="IPR027417">
    <property type="entry name" value="P-loop_NTPase"/>
</dbReference>
<proteinExistence type="predicted"/>
<evidence type="ECO:0000256" key="1">
    <source>
        <dbReference type="ARBA" id="ARBA00022448"/>
    </source>
</evidence>
<evidence type="ECO:0000313" key="6">
    <source>
        <dbReference type="Proteomes" id="UP000198571"/>
    </source>
</evidence>
<dbReference type="AlphaFoldDB" id="A0A1H9VYX1"/>
<evidence type="ECO:0000259" key="4">
    <source>
        <dbReference type="PROSITE" id="PS50893"/>
    </source>
</evidence>
<evidence type="ECO:0000256" key="2">
    <source>
        <dbReference type="ARBA" id="ARBA00022741"/>
    </source>
</evidence>
<dbReference type="SUPFAM" id="SSF52540">
    <property type="entry name" value="P-loop containing nucleoside triphosphate hydrolases"/>
    <property type="match status" value="1"/>
</dbReference>
<evidence type="ECO:0000313" key="5">
    <source>
        <dbReference type="EMBL" id="SES26718.1"/>
    </source>
</evidence>
<keyword evidence="3 5" id="KW-0067">ATP-binding</keyword>
<dbReference type="EMBL" id="FOGT01000013">
    <property type="protein sequence ID" value="SES26718.1"/>
    <property type="molecule type" value="Genomic_DNA"/>
</dbReference>
<dbReference type="Proteomes" id="UP000198571">
    <property type="component" value="Unassembled WGS sequence"/>
</dbReference>
<dbReference type="GO" id="GO:0005524">
    <property type="term" value="F:ATP binding"/>
    <property type="evidence" value="ECO:0007669"/>
    <property type="project" value="UniProtKB-KW"/>
</dbReference>
<accession>A0A1H9VYX1</accession>
<keyword evidence="6" id="KW-1185">Reference proteome</keyword>
<dbReference type="STRING" id="1601833.SAMN05518684_11368"/>
<protein>
    <submittedName>
        <fullName evidence="5">ABC-2 type transport system ATP-binding protein</fullName>
    </submittedName>
</protein>
<organism evidence="5 6">
    <name type="scientific">Salipaludibacillus aurantiacus</name>
    <dbReference type="NCBI Taxonomy" id="1601833"/>
    <lineage>
        <taxon>Bacteria</taxon>
        <taxon>Bacillati</taxon>
        <taxon>Bacillota</taxon>
        <taxon>Bacilli</taxon>
        <taxon>Bacillales</taxon>
        <taxon>Bacillaceae</taxon>
    </lineage>
</organism>
<dbReference type="InterPro" id="IPR003439">
    <property type="entry name" value="ABC_transporter-like_ATP-bd"/>
</dbReference>
<dbReference type="PANTHER" id="PTHR42939">
    <property type="entry name" value="ABC TRANSPORTER ATP-BINDING PROTEIN ALBC-RELATED"/>
    <property type="match status" value="1"/>
</dbReference>
<dbReference type="InterPro" id="IPR003593">
    <property type="entry name" value="AAA+_ATPase"/>
</dbReference>
<dbReference type="CDD" id="cd03230">
    <property type="entry name" value="ABC_DR_subfamily_A"/>
    <property type="match status" value="1"/>
</dbReference>
<dbReference type="GO" id="GO:0016887">
    <property type="term" value="F:ATP hydrolysis activity"/>
    <property type="evidence" value="ECO:0007669"/>
    <property type="project" value="InterPro"/>
</dbReference>
<dbReference type="Pfam" id="PF00005">
    <property type="entry name" value="ABC_tran"/>
    <property type="match status" value="1"/>
</dbReference>
<keyword evidence="2" id="KW-0547">Nucleotide-binding</keyword>